<feature type="compositionally biased region" description="Polar residues" evidence="1">
    <location>
        <begin position="1"/>
        <end position="23"/>
    </location>
</feature>
<keyword evidence="3" id="KW-1185">Reference proteome</keyword>
<dbReference type="EMBL" id="JAVRRA010028651">
    <property type="protein sequence ID" value="KAK5032305.1"/>
    <property type="molecule type" value="Genomic_DNA"/>
</dbReference>
<feature type="region of interest" description="Disordered" evidence="1">
    <location>
        <begin position="117"/>
        <end position="153"/>
    </location>
</feature>
<reference evidence="2 3" key="1">
    <citation type="submission" date="2023-08" db="EMBL/GenBank/DDBJ databases">
        <title>Black Yeasts Isolated from many extreme environments.</title>
        <authorList>
            <person name="Coleine C."/>
            <person name="Stajich J.E."/>
            <person name="Selbmann L."/>
        </authorList>
    </citation>
    <scope>NUCLEOTIDE SEQUENCE [LARGE SCALE GENOMIC DNA]</scope>
    <source>
        <strain evidence="2 3">CCFEE 536</strain>
    </source>
</reference>
<organism evidence="2 3">
    <name type="scientific">Cryomyces antarcticus</name>
    <dbReference type="NCBI Taxonomy" id="329879"/>
    <lineage>
        <taxon>Eukaryota</taxon>
        <taxon>Fungi</taxon>
        <taxon>Dikarya</taxon>
        <taxon>Ascomycota</taxon>
        <taxon>Pezizomycotina</taxon>
        <taxon>Dothideomycetes</taxon>
        <taxon>Dothideomycetes incertae sedis</taxon>
        <taxon>Cryomyces</taxon>
    </lineage>
</organism>
<evidence type="ECO:0000313" key="3">
    <source>
        <dbReference type="Proteomes" id="UP001357485"/>
    </source>
</evidence>
<evidence type="ECO:0000256" key="1">
    <source>
        <dbReference type="SAM" id="MobiDB-lite"/>
    </source>
</evidence>
<feature type="compositionally biased region" description="Low complexity" evidence="1">
    <location>
        <begin position="121"/>
        <end position="153"/>
    </location>
</feature>
<feature type="non-terminal residue" evidence="2">
    <location>
        <position position="1"/>
    </location>
</feature>
<feature type="compositionally biased region" description="Low complexity" evidence="1">
    <location>
        <begin position="24"/>
        <end position="36"/>
    </location>
</feature>
<feature type="region of interest" description="Disordered" evidence="1">
    <location>
        <begin position="1"/>
        <end position="36"/>
    </location>
</feature>
<proteinExistence type="predicted"/>
<name>A0ABR0IV57_9PEZI</name>
<evidence type="ECO:0000313" key="2">
    <source>
        <dbReference type="EMBL" id="KAK5032305.1"/>
    </source>
</evidence>
<accession>A0ABR0IV57</accession>
<comment type="caution">
    <text evidence="2">The sequence shown here is derived from an EMBL/GenBank/DDBJ whole genome shotgun (WGS) entry which is preliminary data.</text>
</comment>
<gene>
    <name evidence="2" type="ORF">LTR16_012084</name>
</gene>
<feature type="non-terminal residue" evidence="2">
    <location>
        <position position="153"/>
    </location>
</feature>
<dbReference type="Proteomes" id="UP001357485">
    <property type="component" value="Unassembled WGS sequence"/>
</dbReference>
<protein>
    <submittedName>
        <fullName evidence="2">Uncharacterized protein</fullName>
    </submittedName>
</protein>
<sequence>INPQPMQNGQLANVSMNAPGSNLPSGIQQGHQQGPGVPVNPQMALQQRMLHQQAMQMRQMDLGPFPPHLLSQSVFQSLPEDVKTWGQLKEWTQQNPTLPEGTVDKLRQYQQLQLNQFRNHAQNAQAQQNAPPVSNGGPRPAQQPGGQAPQAQM</sequence>